<dbReference type="Proteomes" id="UP000011083">
    <property type="component" value="Unassembled WGS sequence"/>
</dbReference>
<gene>
    <name evidence="2" type="ORF">ACA1_033440</name>
</gene>
<accession>L8GJ47</accession>
<protein>
    <recommendedName>
        <fullName evidence="4">Leucine rich repeat domain containing protein</fullName>
    </recommendedName>
</protein>
<feature type="region of interest" description="Disordered" evidence="1">
    <location>
        <begin position="235"/>
        <end position="269"/>
    </location>
</feature>
<keyword evidence="3" id="KW-1185">Reference proteome</keyword>
<proteinExistence type="predicted"/>
<dbReference type="InterPro" id="IPR032675">
    <property type="entry name" value="LRR_dom_sf"/>
</dbReference>
<dbReference type="RefSeq" id="XP_004334209.1">
    <property type="nucleotide sequence ID" value="XM_004334161.1"/>
</dbReference>
<dbReference type="GeneID" id="14912686"/>
<sequence>MGRSTKKMESLVELSGRAVARSVAKMKEEELSAYLALMPKDLWGTILWQLSKCNLLDRGRFVKHLLPQCAPYIDALQFTASNAREWLYDTDVNLVVRQCPNLTQLDLSRCRHLMTPRIHHPQLKRLALLEAGRKEFNPSIDCPQLRAFALQLQNIRVFKKQMALLATRSPLLEELHLVGPIDLKVLTIAFPNLQTLHLIGCISLRMSSILPVVASHPRLTRVILDEFLRPELPETLLDRGEDDTTQAREGEDEEDVEEEQRGAPSEEEKQVREILHRGVIFGFATL</sequence>
<feature type="compositionally biased region" description="Basic and acidic residues" evidence="1">
    <location>
        <begin position="259"/>
        <end position="269"/>
    </location>
</feature>
<dbReference type="AlphaFoldDB" id="L8GJ47"/>
<feature type="compositionally biased region" description="Acidic residues" evidence="1">
    <location>
        <begin position="240"/>
        <end position="258"/>
    </location>
</feature>
<dbReference type="OrthoDB" id="10257471at2759"/>
<dbReference type="SUPFAM" id="SSF52047">
    <property type="entry name" value="RNI-like"/>
    <property type="match status" value="1"/>
</dbReference>
<evidence type="ECO:0000313" key="2">
    <source>
        <dbReference type="EMBL" id="ELR12196.1"/>
    </source>
</evidence>
<dbReference type="EMBL" id="KB008125">
    <property type="protein sequence ID" value="ELR12196.1"/>
    <property type="molecule type" value="Genomic_DNA"/>
</dbReference>
<evidence type="ECO:0000313" key="3">
    <source>
        <dbReference type="Proteomes" id="UP000011083"/>
    </source>
</evidence>
<dbReference type="KEGG" id="acan:ACA1_033440"/>
<reference evidence="2 3" key="1">
    <citation type="journal article" date="2013" name="Genome Biol.">
        <title>Genome of Acanthamoeba castellanii highlights extensive lateral gene transfer and early evolution of tyrosine kinase signaling.</title>
        <authorList>
            <person name="Clarke M."/>
            <person name="Lohan A.J."/>
            <person name="Liu B."/>
            <person name="Lagkouvardos I."/>
            <person name="Roy S."/>
            <person name="Zafar N."/>
            <person name="Bertelli C."/>
            <person name="Schilde C."/>
            <person name="Kianianmomeni A."/>
            <person name="Burglin T.R."/>
            <person name="Frech C."/>
            <person name="Turcotte B."/>
            <person name="Kopec K.O."/>
            <person name="Synnott J.M."/>
            <person name="Choo C."/>
            <person name="Paponov I."/>
            <person name="Finkler A."/>
            <person name="Soon Heng Tan C."/>
            <person name="Hutchins A.P."/>
            <person name="Weinmeier T."/>
            <person name="Rattei T."/>
            <person name="Chu J.S."/>
            <person name="Gimenez G."/>
            <person name="Irimia M."/>
            <person name="Rigden D.J."/>
            <person name="Fitzpatrick D.A."/>
            <person name="Lorenzo-Morales J."/>
            <person name="Bateman A."/>
            <person name="Chiu C.H."/>
            <person name="Tang P."/>
            <person name="Hegemann P."/>
            <person name="Fromm H."/>
            <person name="Raoult D."/>
            <person name="Greub G."/>
            <person name="Miranda-Saavedra D."/>
            <person name="Chen N."/>
            <person name="Nash P."/>
            <person name="Ginger M.L."/>
            <person name="Horn M."/>
            <person name="Schaap P."/>
            <person name="Caler L."/>
            <person name="Loftus B."/>
        </authorList>
    </citation>
    <scope>NUCLEOTIDE SEQUENCE [LARGE SCALE GENOMIC DNA]</scope>
    <source>
        <strain evidence="2 3">Neff</strain>
    </source>
</reference>
<evidence type="ECO:0000256" key="1">
    <source>
        <dbReference type="SAM" id="MobiDB-lite"/>
    </source>
</evidence>
<dbReference type="VEuPathDB" id="AmoebaDB:ACA1_033440"/>
<evidence type="ECO:0008006" key="4">
    <source>
        <dbReference type="Google" id="ProtNLM"/>
    </source>
</evidence>
<dbReference type="Gene3D" id="3.80.10.10">
    <property type="entry name" value="Ribonuclease Inhibitor"/>
    <property type="match status" value="1"/>
</dbReference>
<name>L8GJ47_ACACF</name>
<organism evidence="2 3">
    <name type="scientific">Acanthamoeba castellanii (strain ATCC 30010 / Neff)</name>
    <dbReference type="NCBI Taxonomy" id="1257118"/>
    <lineage>
        <taxon>Eukaryota</taxon>
        <taxon>Amoebozoa</taxon>
        <taxon>Discosea</taxon>
        <taxon>Longamoebia</taxon>
        <taxon>Centramoebida</taxon>
        <taxon>Acanthamoebidae</taxon>
        <taxon>Acanthamoeba</taxon>
    </lineage>
</organism>